<dbReference type="OMA" id="VMVSTTW"/>
<evidence type="ECO:0000259" key="9">
    <source>
        <dbReference type="SMART" id="SM00645"/>
    </source>
</evidence>
<keyword evidence="2" id="KW-0645">Protease</keyword>
<feature type="domain" description="Peptidase C1A papain C-terminal" evidence="9">
    <location>
        <begin position="69"/>
        <end position="318"/>
    </location>
</feature>
<proteinExistence type="inferred from homology"/>
<evidence type="ECO:0000256" key="7">
    <source>
        <dbReference type="ARBA" id="ARBA00023157"/>
    </source>
</evidence>
<reference evidence="10" key="1">
    <citation type="submission" date="2010-02" db="EMBL/GenBank/DDBJ databases">
        <title>Sequencing and annotation of the Blastocystis hominis genome.</title>
        <authorList>
            <person name="Wincker P."/>
        </authorList>
    </citation>
    <scope>NUCLEOTIDE SEQUENCE</scope>
    <source>
        <strain evidence="10">Singapore isolate B</strain>
    </source>
</reference>
<keyword evidence="6" id="KW-0865">Zymogen</keyword>
<dbReference type="PANTHER" id="PTHR12411">
    <property type="entry name" value="CYSTEINE PROTEASE FAMILY C1-RELATED"/>
    <property type="match status" value="1"/>
</dbReference>
<evidence type="ECO:0000256" key="3">
    <source>
        <dbReference type="ARBA" id="ARBA00022729"/>
    </source>
</evidence>
<evidence type="ECO:0000256" key="5">
    <source>
        <dbReference type="ARBA" id="ARBA00022807"/>
    </source>
</evidence>
<dbReference type="InParanoid" id="D8M322"/>
<evidence type="ECO:0000256" key="4">
    <source>
        <dbReference type="ARBA" id="ARBA00022801"/>
    </source>
</evidence>
<evidence type="ECO:0000256" key="6">
    <source>
        <dbReference type="ARBA" id="ARBA00023145"/>
    </source>
</evidence>
<dbReference type="SMART" id="SM00645">
    <property type="entry name" value="Pept_C1"/>
    <property type="match status" value="1"/>
</dbReference>
<dbReference type="EMBL" id="FN668650">
    <property type="protein sequence ID" value="CBK22745.2"/>
    <property type="molecule type" value="Genomic_DNA"/>
</dbReference>
<dbReference type="FunFam" id="3.90.70.10:FF:000031">
    <property type="entry name" value="Cathepsin B"/>
    <property type="match status" value="1"/>
</dbReference>
<dbReference type="Pfam" id="PF00112">
    <property type="entry name" value="Peptidase_C1"/>
    <property type="match status" value="1"/>
</dbReference>
<evidence type="ECO:0000313" key="10">
    <source>
        <dbReference type="EMBL" id="CBK22745.2"/>
    </source>
</evidence>
<evidence type="ECO:0000256" key="1">
    <source>
        <dbReference type="ARBA" id="ARBA00008455"/>
    </source>
</evidence>
<organism evidence="10">
    <name type="scientific">Blastocystis hominis</name>
    <dbReference type="NCBI Taxonomy" id="12968"/>
    <lineage>
        <taxon>Eukaryota</taxon>
        <taxon>Sar</taxon>
        <taxon>Stramenopiles</taxon>
        <taxon>Bigyra</taxon>
        <taxon>Opalozoa</taxon>
        <taxon>Opalinata</taxon>
        <taxon>Blastocystidae</taxon>
        <taxon>Blastocystis</taxon>
    </lineage>
</organism>
<dbReference type="GO" id="GO:0008234">
    <property type="term" value="F:cysteine-type peptidase activity"/>
    <property type="evidence" value="ECO:0007669"/>
    <property type="project" value="UniProtKB-KW"/>
</dbReference>
<feature type="chain" id="PRO_5012158101" description="Peptidase C1A papain C-terminal domain-containing protein" evidence="8">
    <location>
        <begin position="16"/>
        <end position="319"/>
    </location>
</feature>
<dbReference type="SUPFAM" id="SSF54001">
    <property type="entry name" value="Cysteine proteinases"/>
    <property type="match status" value="1"/>
</dbReference>
<feature type="signal peptide" evidence="8">
    <location>
        <begin position="1"/>
        <end position="15"/>
    </location>
</feature>
<comment type="similarity">
    <text evidence="1">Belongs to the peptidase C1 family.</text>
</comment>
<dbReference type="GeneID" id="24919961"/>
<dbReference type="InterPro" id="IPR013128">
    <property type="entry name" value="Peptidase_C1A"/>
</dbReference>
<dbReference type="AlphaFoldDB" id="D8M322"/>
<evidence type="ECO:0000313" key="11">
    <source>
        <dbReference type="Proteomes" id="UP000008312"/>
    </source>
</evidence>
<dbReference type="GO" id="GO:0006508">
    <property type="term" value="P:proteolysis"/>
    <property type="evidence" value="ECO:0007669"/>
    <property type="project" value="UniProtKB-KW"/>
</dbReference>
<dbReference type="Gene3D" id="3.90.70.10">
    <property type="entry name" value="Cysteine proteinases"/>
    <property type="match status" value="1"/>
</dbReference>
<keyword evidence="7" id="KW-1015">Disulfide bond</keyword>
<keyword evidence="5" id="KW-0788">Thiol protease</keyword>
<name>D8M322_BLAHO</name>
<dbReference type="Proteomes" id="UP000008312">
    <property type="component" value="Unassembled WGS sequence"/>
</dbReference>
<dbReference type="InterPro" id="IPR038765">
    <property type="entry name" value="Papain-like_cys_pep_sf"/>
</dbReference>
<dbReference type="RefSeq" id="XP_012896793.1">
    <property type="nucleotide sequence ID" value="XM_013041339.1"/>
</dbReference>
<keyword evidence="3 8" id="KW-0732">Signal</keyword>
<gene>
    <name evidence="10" type="ORF">GSBLH_T00002821001</name>
</gene>
<dbReference type="InterPro" id="IPR000668">
    <property type="entry name" value="Peptidase_C1A_C"/>
</dbReference>
<sequence>MKSVIVLLFTILVFAHPPRLVEIAKRVNKQQNSWVANENTPLRDYSSFIGTLKNKKPLPIRSIPIKRELPKEFDSSEKWPECPSILEVRDQSSCASCWAFGVVEVATDRICIESKGKNQVRLSAEDVLECCKDCGFQCQGGYSAMAWEYLRRTGVVTGGQYNSTEWCKSYPFPPCSHGIEGQYPQCSTKPPVVPKCETTCQEGYPIEYEKDRYKFSNVYQLENNVDQIKNEIMENGPVDASFQVYEDFMTYKSGIYHHVEGKFMNLHTVKIIGWGEENGEAYWKAVNSWNSEWGENGLFRIRLGTNECTIESQVEGGLV</sequence>
<evidence type="ECO:0000256" key="8">
    <source>
        <dbReference type="SAM" id="SignalP"/>
    </source>
</evidence>
<dbReference type="OrthoDB" id="10253408at2759"/>
<dbReference type="CDD" id="cd02620">
    <property type="entry name" value="Peptidase_C1A_CathepsinB"/>
    <property type="match status" value="1"/>
</dbReference>
<dbReference type="FunCoup" id="D8M322">
    <property type="interactions" value="9"/>
</dbReference>
<dbReference type="PRINTS" id="PR00705">
    <property type="entry name" value="PAPAIN"/>
</dbReference>
<keyword evidence="11" id="KW-1185">Reference proteome</keyword>
<accession>D8M322</accession>
<evidence type="ECO:0000256" key="2">
    <source>
        <dbReference type="ARBA" id="ARBA00022670"/>
    </source>
</evidence>
<protein>
    <recommendedName>
        <fullName evidence="9">Peptidase C1A papain C-terminal domain-containing protein</fullName>
    </recommendedName>
</protein>
<keyword evidence="4" id="KW-0378">Hydrolase</keyword>